<evidence type="ECO:0000313" key="1">
    <source>
        <dbReference type="EMBL" id="KJJ86111.1"/>
    </source>
</evidence>
<comment type="caution">
    <text evidence="1">The sequence shown here is derived from an EMBL/GenBank/DDBJ whole genome shotgun (WGS) entry which is preliminary data.</text>
</comment>
<dbReference type="AlphaFoldDB" id="A0A0F0CX05"/>
<dbReference type="Proteomes" id="UP000033428">
    <property type="component" value="Unassembled WGS sequence"/>
</dbReference>
<evidence type="ECO:0000313" key="2">
    <source>
        <dbReference type="Proteomes" id="UP000033428"/>
    </source>
</evidence>
<protein>
    <submittedName>
        <fullName evidence="1">Protein containing DUF488</fullName>
    </submittedName>
</protein>
<keyword evidence="2" id="KW-1185">Reference proteome</keyword>
<name>A0A0F0CX05_9BACT</name>
<dbReference type="InterPro" id="IPR007438">
    <property type="entry name" value="DUF488"/>
</dbReference>
<gene>
    <name evidence="1" type="ORF">OMAG_000018</name>
</gene>
<dbReference type="Pfam" id="PF04343">
    <property type="entry name" value="DUF488"/>
    <property type="match status" value="1"/>
</dbReference>
<dbReference type="PANTHER" id="PTHR39337:SF1">
    <property type="entry name" value="BLR5642 PROTEIN"/>
    <property type="match status" value="1"/>
</dbReference>
<proteinExistence type="predicted"/>
<reference evidence="1 2" key="1">
    <citation type="submission" date="2015-02" db="EMBL/GenBank/DDBJ databases">
        <title>Single-cell genomics of uncultivated deep-branching MTB reveals a conserved set of magnetosome genes.</title>
        <authorList>
            <person name="Kolinko S."/>
            <person name="Richter M."/>
            <person name="Glockner F.O."/>
            <person name="Brachmann A."/>
            <person name="Schuler D."/>
        </authorList>
    </citation>
    <scope>NUCLEOTIDE SEQUENCE [LARGE SCALE GENOMIC DNA]</scope>
    <source>
        <strain evidence="1">SKK-01</strain>
    </source>
</reference>
<dbReference type="PANTHER" id="PTHR39337">
    <property type="entry name" value="BLR5642 PROTEIN"/>
    <property type="match status" value="1"/>
</dbReference>
<dbReference type="EMBL" id="JYNY01000009">
    <property type="protein sequence ID" value="KJJ86111.1"/>
    <property type="molecule type" value="Genomic_DNA"/>
</dbReference>
<organism evidence="1 2">
    <name type="scientific">Candidatus Omnitrophus magneticus</name>
    <dbReference type="NCBI Taxonomy" id="1609969"/>
    <lineage>
        <taxon>Bacteria</taxon>
        <taxon>Pseudomonadati</taxon>
        <taxon>Candidatus Omnitrophota</taxon>
        <taxon>Candidatus Omnitrophus</taxon>
    </lineage>
</organism>
<sequence length="145" mass="16787">MKLFSIGFTKESAERFLSLLCNAGVKHIIDIRLNNVSQLAGFAKRDDLRYFLKEICGIEYIHIPELAPTKAILEEYKKNKGDWSVYEQSFNALLQSRAVEKTLDLNQFDNSCLLCTEDQPTHCHRRLVAQYLVLKWGNLEITHLK</sequence>
<dbReference type="PATRIC" id="fig|1609969.3.peg.32"/>
<accession>A0A0F0CX05</accession>